<reference evidence="3 4" key="1">
    <citation type="journal article" date="2019" name="J Genomics">
        <title>The Draft Genome of a Hydrogen-producing Cyanobacterium, Arthrospira platensis NIES-46.</title>
        <authorList>
            <person name="Suzuki S."/>
            <person name="Yamaguchi H."/>
            <person name="Kawachi M."/>
        </authorList>
    </citation>
    <scope>NUCLEOTIDE SEQUENCE [LARGE SCALE GENOMIC DNA]</scope>
    <source>
        <strain evidence="3 4">NIES-46</strain>
    </source>
</reference>
<proteinExistence type="predicted"/>
<name>A0A5M3T027_LIMPL</name>
<dbReference type="EMBL" id="BIMW01000052">
    <property type="protein sequence ID" value="GCE92903.1"/>
    <property type="molecule type" value="Genomic_DNA"/>
</dbReference>
<feature type="transmembrane region" description="Helical" evidence="1">
    <location>
        <begin position="64"/>
        <end position="86"/>
    </location>
</feature>
<dbReference type="InterPro" id="IPR014729">
    <property type="entry name" value="Rossmann-like_a/b/a_fold"/>
</dbReference>
<feature type="domain" description="DUF218" evidence="2">
    <location>
        <begin position="142"/>
        <end position="315"/>
    </location>
</feature>
<dbReference type="PANTHER" id="PTHR30336">
    <property type="entry name" value="INNER MEMBRANE PROTEIN, PROBABLE PERMEASE"/>
    <property type="match status" value="1"/>
</dbReference>
<feature type="transmembrane region" description="Helical" evidence="1">
    <location>
        <begin position="35"/>
        <end position="52"/>
    </location>
</feature>
<dbReference type="PANTHER" id="PTHR30336:SF4">
    <property type="entry name" value="ENVELOPE BIOGENESIS FACTOR ELYC"/>
    <property type="match status" value="1"/>
</dbReference>
<feature type="transmembrane region" description="Helical" evidence="1">
    <location>
        <begin position="98"/>
        <end position="120"/>
    </location>
</feature>
<gene>
    <name evidence="3" type="ORF">NIES46_09510</name>
</gene>
<evidence type="ECO:0000259" key="2">
    <source>
        <dbReference type="Pfam" id="PF02698"/>
    </source>
</evidence>
<evidence type="ECO:0000313" key="3">
    <source>
        <dbReference type="EMBL" id="GCE92903.1"/>
    </source>
</evidence>
<dbReference type="InterPro" id="IPR051599">
    <property type="entry name" value="Cell_Envelope_Assoc"/>
</dbReference>
<evidence type="ECO:0000256" key="1">
    <source>
        <dbReference type="SAM" id="Phobius"/>
    </source>
</evidence>
<evidence type="ECO:0000313" key="4">
    <source>
        <dbReference type="Proteomes" id="UP000326169"/>
    </source>
</evidence>
<dbReference type="Gene3D" id="3.40.50.620">
    <property type="entry name" value="HUPs"/>
    <property type="match status" value="1"/>
</dbReference>
<dbReference type="Proteomes" id="UP000326169">
    <property type="component" value="Unassembled WGS sequence"/>
</dbReference>
<keyword evidence="1" id="KW-0472">Membrane</keyword>
<dbReference type="InterPro" id="IPR003848">
    <property type="entry name" value="DUF218"/>
</dbReference>
<keyword evidence="1" id="KW-1133">Transmembrane helix</keyword>
<accession>A0A5M3T027</accession>
<keyword evidence="1" id="KW-0812">Transmembrane</keyword>
<dbReference type="CDD" id="cd06259">
    <property type="entry name" value="YdcF-like"/>
    <property type="match status" value="1"/>
</dbReference>
<keyword evidence="4" id="KW-1185">Reference proteome</keyword>
<dbReference type="Pfam" id="PF02698">
    <property type="entry name" value="DUF218"/>
    <property type="match status" value="1"/>
</dbReference>
<sequence>MMFVLLTQVLVLLLLITISFRIWKLLAGKENSLVSRLFFLLTLTLLIVTFIAPDSQVGRSVIQLLAIFLRPLGLSILLLTIASALITNGGIKNPAPNLILTALLILILSSTPVLAQWLALQVERVAVQTVQTDLCCGERAGAIVLLGRGTTQPKLPYRTQIQLTATGDRIPYTAELYRERLARLVIIAAGDRHELIHPTNEAKDIQQLLIYMGVLPRDILLATESHTIREEALEVKDIMEKRRLGRTIILVTSALEMRRAALAFTQVGLKVIPAPTNFSTFIPYGKRKDRVSFQDFAPNADALVLSTRVVDEYLATFYYFLRGWMAPSL</sequence>
<organism evidence="3 4">
    <name type="scientific">Limnospira platensis NIES-46</name>
    <dbReference type="NCBI Taxonomy" id="1236695"/>
    <lineage>
        <taxon>Bacteria</taxon>
        <taxon>Bacillati</taxon>
        <taxon>Cyanobacteriota</taxon>
        <taxon>Cyanophyceae</taxon>
        <taxon>Oscillatoriophycideae</taxon>
        <taxon>Oscillatoriales</taxon>
        <taxon>Sirenicapillariaceae</taxon>
        <taxon>Limnospira</taxon>
    </lineage>
</organism>
<comment type="caution">
    <text evidence="3">The sequence shown here is derived from an EMBL/GenBank/DDBJ whole genome shotgun (WGS) entry which is preliminary data.</text>
</comment>
<protein>
    <recommendedName>
        <fullName evidence="2">DUF218 domain-containing protein</fullName>
    </recommendedName>
</protein>